<dbReference type="PANTHER" id="PTHR33154:SF18">
    <property type="entry name" value="ARSENICAL RESISTANCE OPERON REPRESSOR"/>
    <property type="match status" value="1"/>
</dbReference>
<dbReference type="InterPro" id="IPR011991">
    <property type="entry name" value="ArsR-like_HTH"/>
</dbReference>
<sequence>MPATTQDPRVAAIKALAHPTRLRIAEALASGPLCVSEIHALTDADLSTVSKHLTLMRKAGWLACEKDGLHIHYRLACECLPTFLSCIDSIACDDSNCC</sequence>
<gene>
    <name evidence="5" type="ORF">JIN81_06480</name>
</gene>
<dbReference type="InterPro" id="IPR036388">
    <property type="entry name" value="WH-like_DNA-bd_sf"/>
</dbReference>
<dbReference type="RefSeq" id="WP_200277824.1">
    <property type="nucleotide sequence ID" value="NZ_JAENII010000004.1"/>
</dbReference>
<dbReference type="EMBL" id="JAENII010000004">
    <property type="protein sequence ID" value="MBK1826657.1"/>
    <property type="molecule type" value="Genomic_DNA"/>
</dbReference>
<keyword evidence="6" id="KW-1185">Reference proteome</keyword>
<evidence type="ECO:0000256" key="3">
    <source>
        <dbReference type="ARBA" id="ARBA00023163"/>
    </source>
</evidence>
<evidence type="ECO:0000313" key="6">
    <source>
        <dbReference type="Proteomes" id="UP000658278"/>
    </source>
</evidence>
<evidence type="ECO:0000256" key="2">
    <source>
        <dbReference type="ARBA" id="ARBA00023125"/>
    </source>
</evidence>
<keyword evidence="1" id="KW-0805">Transcription regulation</keyword>
<dbReference type="GO" id="GO:0003677">
    <property type="term" value="F:DNA binding"/>
    <property type="evidence" value="ECO:0007669"/>
    <property type="project" value="UniProtKB-KW"/>
</dbReference>
<dbReference type="InterPro" id="IPR051081">
    <property type="entry name" value="HTH_MetalResp_TranReg"/>
</dbReference>
<dbReference type="InterPro" id="IPR001845">
    <property type="entry name" value="HTH_ArsR_DNA-bd_dom"/>
</dbReference>
<dbReference type="AlphaFoldDB" id="A0A934R972"/>
<dbReference type="InterPro" id="IPR036390">
    <property type="entry name" value="WH_DNA-bd_sf"/>
</dbReference>
<dbReference type="SUPFAM" id="SSF46785">
    <property type="entry name" value="Winged helix' DNA-binding domain"/>
    <property type="match status" value="1"/>
</dbReference>
<dbReference type="SMART" id="SM00418">
    <property type="entry name" value="HTH_ARSR"/>
    <property type="match status" value="1"/>
</dbReference>
<keyword evidence="3" id="KW-0804">Transcription</keyword>
<feature type="domain" description="HTH arsR-type" evidence="4">
    <location>
        <begin position="1"/>
        <end position="95"/>
    </location>
</feature>
<dbReference type="GO" id="GO:0003700">
    <property type="term" value="F:DNA-binding transcription factor activity"/>
    <property type="evidence" value="ECO:0007669"/>
    <property type="project" value="InterPro"/>
</dbReference>
<dbReference type="Gene3D" id="1.10.10.10">
    <property type="entry name" value="Winged helix-like DNA-binding domain superfamily/Winged helix DNA-binding domain"/>
    <property type="match status" value="1"/>
</dbReference>
<organism evidence="5 6">
    <name type="scientific">Haloferula rosea</name>
    <dbReference type="NCBI Taxonomy" id="490093"/>
    <lineage>
        <taxon>Bacteria</taxon>
        <taxon>Pseudomonadati</taxon>
        <taxon>Verrucomicrobiota</taxon>
        <taxon>Verrucomicrobiia</taxon>
        <taxon>Verrucomicrobiales</taxon>
        <taxon>Verrucomicrobiaceae</taxon>
        <taxon>Haloferula</taxon>
    </lineage>
</organism>
<dbReference type="PANTHER" id="PTHR33154">
    <property type="entry name" value="TRANSCRIPTIONAL REGULATOR, ARSR FAMILY"/>
    <property type="match status" value="1"/>
</dbReference>
<dbReference type="Pfam" id="PF01022">
    <property type="entry name" value="HTH_5"/>
    <property type="match status" value="1"/>
</dbReference>
<dbReference type="Proteomes" id="UP000658278">
    <property type="component" value="Unassembled WGS sequence"/>
</dbReference>
<dbReference type="NCBIfam" id="NF033788">
    <property type="entry name" value="HTH_metalloreg"/>
    <property type="match status" value="1"/>
</dbReference>
<name>A0A934R972_9BACT</name>
<evidence type="ECO:0000259" key="4">
    <source>
        <dbReference type="PROSITE" id="PS50987"/>
    </source>
</evidence>
<dbReference type="PROSITE" id="PS50987">
    <property type="entry name" value="HTH_ARSR_2"/>
    <property type="match status" value="1"/>
</dbReference>
<accession>A0A934R972</accession>
<dbReference type="PRINTS" id="PR00778">
    <property type="entry name" value="HTHARSR"/>
</dbReference>
<keyword evidence="2" id="KW-0238">DNA-binding</keyword>
<dbReference type="CDD" id="cd00090">
    <property type="entry name" value="HTH_ARSR"/>
    <property type="match status" value="1"/>
</dbReference>
<reference evidence="5" key="1">
    <citation type="submission" date="2021-01" db="EMBL/GenBank/DDBJ databases">
        <title>Modified the classification status of verrucomicrobia.</title>
        <authorList>
            <person name="Feng X."/>
        </authorList>
    </citation>
    <scope>NUCLEOTIDE SEQUENCE</scope>
    <source>
        <strain evidence="5">KCTC 22201</strain>
    </source>
</reference>
<evidence type="ECO:0000313" key="5">
    <source>
        <dbReference type="EMBL" id="MBK1826657.1"/>
    </source>
</evidence>
<comment type="caution">
    <text evidence="5">The sequence shown here is derived from an EMBL/GenBank/DDBJ whole genome shotgun (WGS) entry which is preliminary data.</text>
</comment>
<proteinExistence type="predicted"/>
<protein>
    <submittedName>
        <fullName evidence="5">Winged helix-turn-helix transcriptional regulator</fullName>
    </submittedName>
</protein>
<evidence type="ECO:0000256" key="1">
    <source>
        <dbReference type="ARBA" id="ARBA00023015"/>
    </source>
</evidence>